<comment type="similarity">
    <text evidence="1">Belongs to the LysR transcriptional regulatory family.</text>
</comment>
<dbReference type="RefSeq" id="WP_131982668.1">
    <property type="nucleotide sequence ID" value="NZ_SMKL01000022.1"/>
</dbReference>
<dbReference type="OrthoDB" id="3636008at2"/>
<evidence type="ECO:0000256" key="2">
    <source>
        <dbReference type="ARBA" id="ARBA00023015"/>
    </source>
</evidence>
<dbReference type="EMBL" id="SMKL01000022">
    <property type="protein sequence ID" value="TDC51512.1"/>
    <property type="molecule type" value="Genomic_DNA"/>
</dbReference>
<keyword evidence="3" id="KW-0804">Transcription</keyword>
<proteinExistence type="inferred from homology"/>
<evidence type="ECO:0000256" key="3">
    <source>
        <dbReference type="ARBA" id="ARBA00023163"/>
    </source>
</evidence>
<evidence type="ECO:0000313" key="6">
    <source>
        <dbReference type="Proteomes" id="UP000295621"/>
    </source>
</evidence>
<dbReference type="InterPro" id="IPR036390">
    <property type="entry name" value="WH_DNA-bd_sf"/>
</dbReference>
<dbReference type="GO" id="GO:0003700">
    <property type="term" value="F:DNA-binding transcription factor activity"/>
    <property type="evidence" value="ECO:0007669"/>
    <property type="project" value="InterPro"/>
</dbReference>
<name>A0A4R4RRZ0_9ACTN</name>
<comment type="caution">
    <text evidence="5">The sequence shown here is derived from an EMBL/GenBank/DDBJ whole genome shotgun (WGS) entry which is preliminary data.</text>
</comment>
<dbReference type="Gene3D" id="1.10.10.10">
    <property type="entry name" value="Winged helix-like DNA-binding domain superfamily/Winged helix DNA-binding domain"/>
    <property type="match status" value="1"/>
</dbReference>
<keyword evidence="6" id="KW-1185">Reference proteome</keyword>
<sequence>MDLVAACAAFVAVSERGSFTRGAAAIGIPQPVASRRVAALEEHLGGAVFDRATRRAALTDFGHAMLPAARRVLDAADDLRAGAARAAASPVAVALPADLPLAALVELVADSREAGIALVVDQAGPERRRELVRDRAVRAAVLPVPEPEARWTVPLGLAVLRGSGARRVFLGEFRPRRDPGAAHDRRIWLLAEDDVAHVGDALGRRAVAAGLRPSQLRVSSLVGAVAEVIRTDDALLCTRREASEAGLDWLPLGDERLARGYAVVAASALDADRTVGALGPLLARCLGATEAGS</sequence>
<accession>A0A4R4RRZ0</accession>
<evidence type="ECO:0000256" key="1">
    <source>
        <dbReference type="ARBA" id="ARBA00009437"/>
    </source>
</evidence>
<dbReference type="GO" id="GO:0000976">
    <property type="term" value="F:transcription cis-regulatory region binding"/>
    <property type="evidence" value="ECO:0007669"/>
    <property type="project" value="TreeGrafter"/>
</dbReference>
<protein>
    <submittedName>
        <fullName evidence="5">LysR family transcriptional regulator</fullName>
    </submittedName>
</protein>
<feature type="domain" description="HTH lysR-type" evidence="4">
    <location>
        <begin position="1"/>
        <end position="59"/>
    </location>
</feature>
<keyword evidence="2" id="KW-0805">Transcription regulation</keyword>
<gene>
    <name evidence="5" type="ORF">E1212_12075</name>
</gene>
<dbReference type="Proteomes" id="UP000295621">
    <property type="component" value="Unassembled WGS sequence"/>
</dbReference>
<dbReference type="PANTHER" id="PTHR30126">
    <property type="entry name" value="HTH-TYPE TRANSCRIPTIONAL REGULATOR"/>
    <property type="match status" value="1"/>
</dbReference>
<dbReference type="InterPro" id="IPR000847">
    <property type="entry name" value="LysR_HTH_N"/>
</dbReference>
<evidence type="ECO:0000259" key="4">
    <source>
        <dbReference type="PROSITE" id="PS50931"/>
    </source>
</evidence>
<dbReference type="SUPFAM" id="SSF46785">
    <property type="entry name" value="Winged helix' DNA-binding domain"/>
    <property type="match status" value="1"/>
</dbReference>
<dbReference type="PRINTS" id="PR00039">
    <property type="entry name" value="HTHLYSR"/>
</dbReference>
<dbReference type="Pfam" id="PF00126">
    <property type="entry name" value="HTH_1"/>
    <property type="match status" value="1"/>
</dbReference>
<organism evidence="5 6">
    <name type="scientific">Jiangella ureilytica</name>
    <dbReference type="NCBI Taxonomy" id="2530374"/>
    <lineage>
        <taxon>Bacteria</taxon>
        <taxon>Bacillati</taxon>
        <taxon>Actinomycetota</taxon>
        <taxon>Actinomycetes</taxon>
        <taxon>Jiangellales</taxon>
        <taxon>Jiangellaceae</taxon>
        <taxon>Jiangella</taxon>
    </lineage>
</organism>
<dbReference type="InterPro" id="IPR036388">
    <property type="entry name" value="WH-like_DNA-bd_sf"/>
</dbReference>
<dbReference type="AlphaFoldDB" id="A0A4R4RRZ0"/>
<reference evidence="5 6" key="1">
    <citation type="submission" date="2019-02" db="EMBL/GenBank/DDBJ databases">
        <title>Draft genome sequences of novel Actinobacteria.</title>
        <authorList>
            <person name="Sahin N."/>
            <person name="Ay H."/>
            <person name="Saygin H."/>
        </authorList>
    </citation>
    <scope>NUCLEOTIDE SEQUENCE [LARGE SCALE GENOMIC DNA]</scope>
    <source>
        <strain evidence="5 6">KC603</strain>
    </source>
</reference>
<dbReference type="PANTHER" id="PTHR30126:SF39">
    <property type="entry name" value="HTH-TYPE TRANSCRIPTIONAL REGULATOR CYSL"/>
    <property type="match status" value="1"/>
</dbReference>
<evidence type="ECO:0000313" key="5">
    <source>
        <dbReference type="EMBL" id="TDC51512.1"/>
    </source>
</evidence>
<dbReference type="PROSITE" id="PS50931">
    <property type="entry name" value="HTH_LYSR"/>
    <property type="match status" value="1"/>
</dbReference>